<keyword evidence="3" id="KW-1185">Reference proteome</keyword>
<name>A0A3D9FHY0_9SPHN</name>
<dbReference type="InterPro" id="IPR029058">
    <property type="entry name" value="AB_hydrolase_fold"/>
</dbReference>
<dbReference type="EMBL" id="QRDP01000004">
    <property type="protein sequence ID" value="RED16696.1"/>
    <property type="molecule type" value="Genomic_DNA"/>
</dbReference>
<dbReference type="GO" id="GO:0003824">
    <property type="term" value="F:catalytic activity"/>
    <property type="evidence" value="ECO:0007669"/>
    <property type="project" value="InterPro"/>
</dbReference>
<dbReference type="Proteomes" id="UP000256310">
    <property type="component" value="Unassembled WGS sequence"/>
</dbReference>
<dbReference type="Pfam" id="PF00561">
    <property type="entry name" value="Abhydrolase_1"/>
    <property type="match status" value="1"/>
</dbReference>
<evidence type="ECO:0000313" key="3">
    <source>
        <dbReference type="Proteomes" id="UP000256310"/>
    </source>
</evidence>
<reference evidence="2 3" key="1">
    <citation type="submission" date="2018-07" db="EMBL/GenBank/DDBJ databases">
        <title>Genomic Encyclopedia of Type Strains, Phase IV (KMG-IV): sequencing the most valuable type-strain genomes for metagenomic binning, comparative biology and taxonomic classification.</title>
        <authorList>
            <person name="Goeker M."/>
        </authorList>
    </citation>
    <scope>NUCLEOTIDE SEQUENCE [LARGE SCALE GENOMIC DNA]</scope>
    <source>
        <strain evidence="2 3">DSM 26725</strain>
    </source>
</reference>
<proteinExistence type="predicted"/>
<dbReference type="PANTHER" id="PTHR43194">
    <property type="entry name" value="HYDROLASE ALPHA/BETA FOLD FAMILY"/>
    <property type="match status" value="1"/>
</dbReference>
<dbReference type="OrthoDB" id="9808398at2"/>
<dbReference type="Gene3D" id="3.40.50.1820">
    <property type="entry name" value="alpha/beta hydrolase"/>
    <property type="match status" value="1"/>
</dbReference>
<evidence type="ECO:0000259" key="1">
    <source>
        <dbReference type="Pfam" id="PF00561"/>
    </source>
</evidence>
<dbReference type="PRINTS" id="PR00412">
    <property type="entry name" value="EPOXHYDRLASE"/>
</dbReference>
<comment type="caution">
    <text evidence="2">The sequence shown here is derived from an EMBL/GenBank/DDBJ whole genome shotgun (WGS) entry which is preliminary data.</text>
</comment>
<protein>
    <submittedName>
        <fullName evidence="2">Pimeloyl-ACP methyl ester carboxylesterase</fullName>
    </submittedName>
</protein>
<feature type="domain" description="AB hydrolase-1" evidence="1">
    <location>
        <begin position="28"/>
        <end position="269"/>
    </location>
</feature>
<sequence>MTINDMKFEGCAGLKIAASVSGPGDGFPVLLAHGGGQTRLAWKRVVGELGDAGYRAIAIDLRGHGDSEWASDGAYDMRDFAADLVAISEQLDRRPAMVGASLGGIAGMIAAGELAQDSFASLTLVDIAPKMEAAGVSRVVGFMQAHVDDGFASPEEAAKVIAEYLPHRPERKSSGNLNRYLRQRDDGRYYWHWDPRFIENVTKSRSDSSEARDGGLNSLSEAVSKLTLPVHLIRGGSSDLVSEDAVAHLRELVPDAHYTDIAGAGHMVVGDRNDAFCSAILAFLDQMHGKERAL</sequence>
<gene>
    <name evidence="2" type="ORF">DFR46_1724</name>
</gene>
<organism evidence="2 3">
    <name type="scientific">Parasphingopyxis lamellibrachiae</name>
    <dbReference type="NCBI Taxonomy" id="680125"/>
    <lineage>
        <taxon>Bacteria</taxon>
        <taxon>Pseudomonadati</taxon>
        <taxon>Pseudomonadota</taxon>
        <taxon>Alphaproteobacteria</taxon>
        <taxon>Sphingomonadales</taxon>
        <taxon>Sphingomonadaceae</taxon>
        <taxon>Parasphingopyxis</taxon>
    </lineage>
</organism>
<dbReference type="InterPro" id="IPR000639">
    <property type="entry name" value="Epox_hydrolase-like"/>
</dbReference>
<dbReference type="InterPro" id="IPR050228">
    <property type="entry name" value="Carboxylesterase_BioH"/>
</dbReference>
<dbReference type="AlphaFoldDB" id="A0A3D9FHY0"/>
<dbReference type="PANTHER" id="PTHR43194:SF2">
    <property type="entry name" value="PEROXISOMAL MEMBRANE PROTEIN LPX1"/>
    <property type="match status" value="1"/>
</dbReference>
<dbReference type="RefSeq" id="WP_116236074.1">
    <property type="nucleotide sequence ID" value="NZ_QRDP01000004.1"/>
</dbReference>
<dbReference type="SUPFAM" id="SSF53474">
    <property type="entry name" value="alpha/beta-Hydrolases"/>
    <property type="match status" value="1"/>
</dbReference>
<evidence type="ECO:0000313" key="2">
    <source>
        <dbReference type="EMBL" id="RED16696.1"/>
    </source>
</evidence>
<accession>A0A3D9FHY0</accession>
<dbReference type="InterPro" id="IPR000073">
    <property type="entry name" value="AB_hydrolase_1"/>
</dbReference>